<dbReference type="InterPro" id="IPR016187">
    <property type="entry name" value="CTDL_fold"/>
</dbReference>
<evidence type="ECO:0000313" key="4">
    <source>
        <dbReference type="Proteomes" id="UP000694680"/>
    </source>
</evidence>
<organism evidence="3 4">
    <name type="scientific">Gouania willdenowi</name>
    <name type="common">Blunt-snouted clingfish</name>
    <name type="synonym">Lepadogaster willdenowi</name>
    <dbReference type="NCBI Taxonomy" id="441366"/>
    <lineage>
        <taxon>Eukaryota</taxon>
        <taxon>Metazoa</taxon>
        <taxon>Chordata</taxon>
        <taxon>Craniata</taxon>
        <taxon>Vertebrata</taxon>
        <taxon>Euteleostomi</taxon>
        <taxon>Actinopterygii</taxon>
        <taxon>Neopterygii</taxon>
        <taxon>Teleostei</taxon>
        <taxon>Neoteleostei</taxon>
        <taxon>Acanthomorphata</taxon>
        <taxon>Ovalentaria</taxon>
        <taxon>Blenniimorphae</taxon>
        <taxon>Blenniiformes</taxon>
        <taxon>Gobiesocoidei</taxon>
        <taxon>Gobiesocidae</taxon>
        <taxon>Gobiesocinae</taxon>
        <taxon>Gouania</taxon>
    </lineage>
</organism>
<evidence type="ECO:0000256" key="1">
    <source>
        <dbReference type="ARBA" id="ARBA00023157"/>
    </source>
</evidence>
<dbReference type="Proteomes" id="UP000694680">
    <property type="component" value="Chromosome 16"/>
</dbReference>
<dbReference type="CDD" id="cd00037">
    <property type="entry name" value="CLECT"/>
    <property type="match status" value="1"/>
</dbReference>
<dbReference type="PROSITE" id="PS00615">
    <property type="entry name" value="C_TYPE_LECTIN_1"/>
    <property type="match status" value="1"/>
</dbReference>
<dbReference type="InterPro" id="IPR016186">
    <property type="entry name" value="C-type_lectin-like/link_sf"/>
</dbReference>
<dbReference type="SMART" id="SM00034">
    <property type="entry name" value="CLECT"/>
    <property type="match status" value="1"/>
</dbReference>
<keyword evidence="1" id="KW-1015">Disulfide bond</keyword>
<dbReference type="InterPro" id="IPR018378">
    <property type="entry name" value="C-type_lectin_CS"/>
</dbReference>
<dbReference type="PANTHER" id="PTHR45784">
    <property type="entry name" value="C-TYPE LECTIN DOMAIN FAMILY 20 MEMBER A-RELATED"/>
    <property type="match status" value="1"/>
</dbReference>
<dbReference type="PROSITE" id="PS50041">
    <property type="entry name" value="C_TYPE_LECTIN_2"/>
    <property type="match status" value="1"/>
</dbReference>
<protein>
    <recommendedName>
        <fullName evidence="2">C-type lectin domain-containing protein</fullName>
    </recommendedName>
</protein>
<dbReference type="AlphaFoldDB" id="A0A8C5EAG7"/>
<sequence length="160" mass="18818">MFCFDRVADTFFGLSNNVLCFTCKISFTWTEAQNYCRSKYTDLVTIENSEENDKAIDVSREFYTGHVWIGLRFYPWKWEWSMKKKSKYAIDFNGRENCVWSDGKPISYTKWNIGEPNQGVNGPCVLLHNGHWEDHTCERTLFFVCSKCKILTTIKSNDDE</sequence>
<name>A0A8C5EAG7_GOUWI</name>
<reference evidence="3" key="3">
    <citation type="submission" date="2025-09" db="UniProtKB">
        <authorList>
            <consortium name="Ensembl"/>
        </authorList>
    </citation>
    <scope>IDENTIFICATION</scope>
</reference>
<reference evidence="3" key="1">
    <citation type="submission" date="2020-06" db="EMBL/GenBank/DDBJ databases">
        <authorList>
            <consortium name="Wellcome Sanger Institute Data Sharing"/>
        </authorList>
    </citation>
    <scope>NUCLEOTIDE SEQUENCE [LARGE SCALE GENOMIC DNA]</scope>
</reference>
<dbReference type="Gene3D" id="3.10.100.10">
    <property type="entry name" value="Mannose-Binding Protein A, subunit A"/>
    <property type="match status" value="1"/>
</dbReference>
<reference evidence="3" key="2">
    <citation type="submission" date="2025-08" db="UniProtKB">
        <authorList>
            <consortium name="Ensembl"/>
        </authorList>
    </citation>
    <scope>IDENTIFICATION</scope>
</reference>
<feature type="domain" description="C-type lectin" evidence="2">
    <location>
        <begin position="28"/>
        <end position="146"/>
    </location>
</feature>
<evidence type="ECO:0000313" key="3">
    <source>
        <dbReference type="Ensembl" id="ENSGWIP00000018907.1"/>
    </source>
</evidence>
<dbReference type="Ensembl" id="ENSGWIT00000020818.1">
    <property type="protein sequence ID" value="ENSGWIP00000018907.1"/>
    <property type="gene ID" value="ENSGWIG00000010401.1"/>
</dbReference>
<keyword evidence="4" id="KW-1185">Reference proteome</keyword>
<accession>A0A8C5EAG7</accession>
<evidence type="ECO:0000259" key="2">
    <source>
        <dbReference type="PROSITE" id="PS50041"/>
    </source>
</evidence>
<dbReference type="SUPFAM" id="SSF56436">
    <property type="entry name" value="C-type lectin-like"/>
    <property type="match status" value="1"/>
</dbReference>
<proteinExistence type="predicted"/>
<dbReference type="Pfam" id="PF00059">
    <property type="entry name" value="Lectin_C"/>
    <property type="match status" value="1"/>
</dbReference>
<dbReference type="InterPro" id="IPR001304">
    <property type="entry name" value="C-type_lectin-like"/>
</dbReference>
<dbReference type="PANTHER" id="PTHR45784:SF3">
    <property type="entry name" value="C-TYPE LECTIN DOMAIN FAMILY 4 MEMBER K-LIKE-RELATED"/>
    <property type="match status" value="1"/>
</dbReference>